<keyword evidence="5" id="KW-1185">Reference proteome</keyword>
<protein>
    <submittedName>
        <fullName evidence="4">NmrA-like family protein</fullName>
    </submittedName>
</protein>
<dbReference type="InterPro" id="IPR008030">
    <property type="entry name" value="NmrA-like"/>
</dbReference>
<dbReference type="EMBL" id="JAGPNK010000011">
    <property type="protein sequence ID" value="KAH7311250.1"/>
    <property type="molecule type" value="Genomic_DNA"/>
</dbReference>
<organism evidence="4 5">
    <name type="scientific">Stachybotrys elegans</name>
    <dbReference type="NCBI Taxonomy" id="80388"/>
    <lineage>
        <taxon>Eukaryota</taxon>
        <taxon>Fungi</taxon>
        <taxon>Dikarya</taxon>
        <taxon>Ascomycota</taxon>
        <taxon>Pezizomycotina</taxon>
        <taxon>Sordariomycetes</taxon>
        <taxon>Hypocreomycetidae</taxon>
        <taxon>Hypocreales</taxon>
        <taxon>Stachybotryaceae</taxon>
        <taxon>Stachybotrys</taxon>
    </lineage>
</organism>
<accession>A0A8K0SIJ2</accession>
<name>A0A8K0SIJ2_9HYPO</name>
<feature type="domain" description="NmrA-like" evidence="3">
    <location>
        <begin position="3"/>
        <end position="267"/>
    </location>
</feature>
<dbReference type="Pfam" id="PF05368">
    <property type="entry name" value="NmrA"/>
    <property type="match status" value="1"/>
</dbReference>
<dbReference type="Proteomes" id="UP000813444">
    <property type="component" value="Unassembled WGS sequence"/>
</dbReference>
<evidence type="ECO:0000313" key="5">
    <source>
        <dbReference type="Proteomes" id="UP000813444"/>
    </source>
</evidence>
<dbReference type="SUPFAM" id="SSF51735">
    <property type="entry name" value="NAD(P)-binding Rossmann-fold domains"/>
    <property type="match status" value="1"/>
</dbReference>
<dbReference type="InterPro" id="IPR036291">
    <property type="entry name" value="NAD(P)-bd_dom_sf"/>
</dbReference>
<evidence type="ECO:0000256" key="1">
    <source>
        <dbReference type="ARBA" id="ARBA00006328"/>
    </source>
</evidence>
<evidence type="ECO:0000259" key="3">
    <source>
        <dbReference type="Pfam" id="PF05368"/>
    </source>
</evidence>
<proteinExistence type="inferred from homology"/>
<dbReference type="AlphaFoldDB" id="A0A8K0SIJ2"/>
<dbReference type="PANTHER" id="PTHR42748:SF7">
    <property type="entry name" value="NMRA LIKE REDOX SENSOR 1-RELATED"/>
    <property type="match status" value="1"/>
</dbReference>
<evidence type="ECO:0000256" key="2">
    <source>
        <dbReference type="ARBA" id="ARBA00022857"/>
    </source>
</evidence>
<dbReference type="PANTHER" id="PTHR42748">
    <property type="entry name" value="NITROGEN METABOLITE REPRESSION PROTEIN NMRA FAMILY MEMBER"/>
    <property type="match status" value="1"/>
</dbReference>
<dbReference type="Gene3D" id="3.40.50.720">
    <property type="entry name" value="NAD(P)-binding Rossmann-like Domain"/>
    <property type="match status" value="1"/>
</dbReference>
<dbReference type="OrthoDB" id="3358371at2759"/>
<reference evidence="4" key="1">
    <citation type="journal article" date="2021" name="Nat. Commun.">
        <title>Genetic determinants of endophytism in the Arabidopsis root mycobiome.</title>
        <authorList>
            <person name="Mesny F."/>
            <person name="Miyauchi S."/>
            <person name="Thiergart T."/>
            <person name="Pickel B."/>
            <person name="Atanasova L."/>
            <person name="Karlsson M."/>
            <person name="Huettel B."/>
            <person name="Barry K.W."/>
            <person name="Haridas S."/>
            <person name="Chen C."/>
            <person name="Bauer D."/>
            <person name="Andreopoulos W."/>
            <person name="Pangilinan J."/>
            <person name="LaButti K."/>
            <person name="Riley R."/>
            <person name="Lipzen A."/>
            <person name="Clum A."/>
            <person name="Drula E."/>
            <person name="Henrissat B."/>
            <person name="Kohler A."/>
            <person name="Grigoriev I.V."/>
            <person name="Martin F.M."/>
            <person name="Hacquard S."/>
        </authorList>
    </citation>
    <scope>NUCLEOTIDE SEQUENCE</scope>
    <source>
        <strain evidence="4">MPI-CAGE-CH-0235</strain>
    </source>
</reference>
<evidence type="ECO:0000313" key="4">
    <source>
        <dbReference type="EMBL" id="KAH7311250.1"/>
    </source>
</evidence>
<dbReference type="InterPro" id="IPR051164">
    <property type="entry name" value="NmrA-like_oxidored"/>
</dbReference>
<gene>
    <name evidence="4" type="ORF">B0I35DRAFT_437766</name>
</gene>
<sequence>MTTFLVTQATGQQSLAVISHLLASGAKVHAIVRNPDKAPEALKQDGITIFKGESVNFDQVLEAAQGCKGVFLNTFPWPGLEAQQAKTIVQACKKAGVEGVVAATTFLTGDRTVWDDDITRQLGLLPYFSSKAEVEDIVRGANFTTYTILRPSILLSDLMLPGVYANFPGLAASGELDHACNDGVRIAFTDTYDIGKYAASALLNPDKFSGLELDMANEYLTIEEVRKAIEEVTGRSVGVRQVSPEEVQANIATVFGRAFHLYSNVRDFSEAIKKGKEAQSKTGIPFTPYQETLKRDRSRLLETLPAQ</sequence>
<comment type="caution">
    <text evidence="4">The sequence shown here is derived from an EMBL/GenBank/DDBJ whole genome shotgun (WGS) entry which is preliminary data.</text>
</comment>
<comment type="similarity">
    <text evidence="1">Belongs to the NmrA-type oxidoreductase family.</text>
</comment>
<keyword evidence="2" id="KW-0521">NADP</keyword>